<proteinExistence type="predicted"/>
<reference evidence="1 2" key="1">
    <citation type="journal article" date="2022" name="Hortic Res">
        <title>A haplotype resolved chromosomal level avocado genome allows analysis of novel avocado genes.</title>
        <authorList>
            <person name="Nath O."/>
            <person name="Fletcher S.J."/>
            <person name="Hayward A."/>
            <person name="Shaw L.M."/>
            <person name="Masouleh A.K."/>
            <person name="Furtado A."/>
            <person name="Henry R.J."/>
            <person name="Mitter N."/>
        </authorList>
    </citation>
    <scope>NUCLEOTIDE SEQUENCE [LARGE SCALE GENOMIC DNA]</scope>
    <source>
        <strain evidence="2">cv. Hass</strain>
    </source>
</reference>
<comment type="caution">
    <text evidence="1">The sequence shown here is derived from an EMBL/GenBank/DDBJ whole genome shotgun (WGS) entry which is preliminary data.</text>
</comment>
<name>A0ACC2KLY8_PERAE</name>
<gene>
    <name evidence="1" type="ORF">MRB53_030472</name>
</gene>
<accession>A0ACC2KLY8</accession>
<protein>
    <submittedName>
        <fullName evidence="1">Uncharacterized protein</fullName>
    </submittedName>
</protein>
<evidence type="ECO:0000313" key="2">
    <source>
        <dbReference type="Proteomes" id="UP001234297"/>
    </source>
</evidence>
<evidence type="ECO:0000313" key="1">
    <source>
        <dbReference type="EMBL" id="KAJ8621943.1"/>
    </source>
</evidence>
<organism evidence="1 2">
    <name type="scientific">Persea americana</name>
    <name type="common">Avocado</name>
    <dbReference type="NCBI Taxonomy" id="3435"/>
    <lineage>
        <taxon>Eukaryota</taxon>
        <taxon>Viridiplantae</taxon>
        <taxon>Streptophyta</taxon>
        <taxon>Embryophyta</taxon>
        <taxon>Tracheophyta</taxon>
        <taxon>Spermatophyta</taxon>
        <taxon>Magnoliopsida</taxon>
        <taxon>Magnoliidae</taxon>
        <taxon>Laurales</taxon>
        <taxon>Lauraceae</taxon>
        <taxon>Persea</taxon>
    </lineage>
</organism>
<dbReference type="Proteomes" id="UP001234297">
    <property type="component" value="Chromosome 10"/>
</dbReference>
<sequence length="95" mass="10670">MMSISAARLVDWGKSEEEERQRGEMAKSRLGERKTKEPDFPITKVNEATTFYYCKALPEKKGTMSGPSAPPEEQGILQEDWEKTAVASEDMINTA</sequence>
<dbReference type="EMBL" id="CM056818">
    <property type="protein sequence ID" value="KAJ8621943.1"/>
    <property type="molecule type" value="Genomic_DNA"/>
</dbReference>
<keyword evidence="2" id="KW-1185">Reference proteome</keyword>